<sequence length="503" mass="55755">MSCKYSSAALLLLGSCLSLCLFHIPVTASGQRIIDYGNIIFSRRSGFDNQLQSRSRVAAPVQNRIGTVPAAASPANIQRQQYPGQSSAPVEAPDASLTPGVTVLGIDGSGDRSAAGRSRASSGPTRPPAQFNYRERFSSTLFQPISRNNANRNVVYSPSSVHAMLAMLYGVSSGETATEIRSAGHFEQNKLTTAIDFQRVGKLERELTNAQLIVANKLFYNHELAVVNPDYARYAHQFFNSEIEGVDMKRSANTSARINAWAADATRNIIRDLVSPNDIDDETQALLVNAIYFKARWANEFSAMDTTPDKFRVNSNKAITVAMMYNDDVFAYAELPELDAVALELPYAGTEVSMLFVLPNQVDGLPQLERELERRDLNQIAARLRREMVAVRLPKFRIEFEQDMTLPLQELGVRRMFTDNSQVNTILMRSVKVSKILQKAFIDVNEAGSEAAAATFAKFVPLLLPMKSREFIADHPFLFAIRTPESVLFIGHVVQPPQISARQ</sequence>
<dbReference type="Pfam" id="PF00079">
    <property type="entry name" value="Serpin"/>
    <property type="match status" value="1"/>
</dbReference>
<dbReference type="KEGG" id="dnv:108654682"/>
<evidence type="ECO:0000313" key="9">
    <source>
        <dbReference type="Proteomes" id="UP000295192"/>
    </source>
</evidence>
<dbReference type="GO" id="GO:0005615">
    <property type="term" value="C:extracellular space"/>
    <property type="evidence" value="ECO:0007669"/>
    <property type="project" value="InterPro"/>
</dbReference>
<reference evidence="8 9" key="1">
    <citation type="journal article" date="2019" name="J. Hered.">
        <title>An Improved Genome Assembly for Drosophila navojoa, the Basal Species in the mojavensis Cluster.</title>
        <authorList>
            <person name="Vanderlinde T."/>
            <person name="Dupim E.G."/>
            <person name="Nazario-Yepiz N.O."/>
            <person name="Carvalho A.B."/>
        </authorList>
    </citation>
    <scope>NUCLEOTIDE SEQUENCE [LARGE SCALE GENOMIC DNA]</scope>
    <source>
        <strain evidence="8">Navoj_Jal97</strain>
        <tissue evidence="8">Whole organism</tissue>
    </source>
</reference>
<gene>
    <name evidence="8" type="ORF">AWZ03_001716</name>
</gene>
<feature type="compositionally biased region" description="Low complexity" evidence="5">
    <location>
        <begin position="111"/>
        <end position="124"/>
    </location>
</feature>
<dbReference type="EMBL" id="LSRL02000007">
    <property type="protein sequence ID" value="TDG51656.1"/>
    <property type="molecule type" value="Genomic_DNA"/>
</dbReference>
<dbReference type="InterPro" id="IPR023796">
    <property type="entry name" value="Serpin_dom"/>
</dbReference>
<feature type="compositionally biased region" description="Polar residues" evidence="5">
    <location>
        <begin position="75"/>
        <end position="88"/>
    </location>
</feature>
<dbReference type="Proteomes" id="UP000295192">
    <property type="component" value="Unassembled WGS sequence"/>
</dbReference>
<feature type="region of interest" description="Disordered" evidence="5">
    <location>
        <begin position="72"/>
        <end position="94"/>
    </location>
</feature>
<keyword evidence="9" id="KW-1185">Reference proteome</keyword>
<dbReference type="OMA" id="FSKNAMA"/>
<evidence type="ECO:0000256" key="2">
    <source>
        <dbReference type="ARBA" id="ARBA00022690"/>
    </source>
</evidence>
<comment type="caution">
    <text evidence="8">The sequence shown here is derived from an EMBL/GenBank/DDBJ whole genome shotgun (WGS) entry which is preliminary data.</text>
</comment>
<dbReference type="InterPro" id="IPR000215">
    <property type="entry name" value="Serpin_fam"/>
</dbReference>
<dbReference type="SMART" id="SM00093">
    <property type="entry name" value="SERPIN"/>
    <property type="match status" value="1"/>
</dbReference>
<evidence type="ECO:0000256" key="5">
    <source>
        <dbReference type="SAM" id="MobiDB-lite"/>
    </source>
</evidence>
<comment type="similarity">
    <text evidence="1 4">Belongs to the serpin family.</text>
</comment>
<dbReference type="InterPro" id="IPR042185">
    <property type="entry name" value="Serpin_sf_2"/>
</dbReference>
<keyword evidence="2" id="KW-0646">Protease inhibitor</keyword>
<feature type="domain" description="Serpin" evidence="7">
    <location>
        <begin position="139"/>
        <end position="496"/>
    </location>
</feature>
<protein>
    <recommendedName>
        <fullName evidence="7">Serpin domain-containing protein</fullName>
    </recommendedName>
</protein>
<feature type="region of interest" description="Disordered" evidence="5">
    <location>
        <begin position="108"/>
        <end position="131"/>
    </location>
</feature>
<dbReference type="Gene3D" id="2.30.39.10">
    <property type="entry name" value="Alpha-1-antitrypsin, domain 1"/>
    <property type="match status" value="1"/>
</dbReference>
<dbReference type="CDD" id="cd19954">
    <property type="entry name" value="serpin42Dd-like_insects"/>
    <property type="match status" value="1"/>
</dbReference>
<dbReference type="InterPro" id="IPR042178">
    <property type="entry name" value="Serpin_sf_1"/>
</dbReference>
<dbReference type="PANTHER" id="PTHR11461:SF211">
    <property type="entry name" value="GH10112P-RELATED"/>
    <property type="match status" value="1"/>
</dbReference>
<evidence type="ECO:0000256" key="6">
    <source>
        <dbReference type="SAM" id="SignalP"/>
    </source>
</evidence>
<dbReference type="GO" id="GO:0004867">
    <property type="term" value="F:serine-type endopeptidase inhibitor activity"/>
    <property type="evidence" value="ECO:0007669"/>
    <property type="project" value="UniProtKB-KW"/>
</dbReference>
<keyword evidence="3" id="KW-0722">Serine protease inhibitor</keyword>
<name>A0A484BS52_DRONA</name>
<evidence type="ECO:0000256" key="4">
    <source>
        <dbReference type="RuleBase" id="RU000411"/>
    </source>
</evidence>
<evidence type="ECO:0000313" key="8">
    <source>
        <dbReference type="EMBL" id="TDG51656.1"/>
    </source>
</evidence>
<dbReference type="AlphaFoldDB" id="A0A484BS52"/>
<dbReference type="PROSITE" id="PS00284">
    <property type="entry name" value="SERPIN"/>
    <property type="match status" value="1"/>
</dbReference>
<proteinExistence type="inferred from homology"/>
<evidence type="ECO:0000256" key="3">
    <source>
        <dbReference type="ARBA" id="ARBA00022900"/>
    </source>
</evidence>
<evidence type="ECO:0000256" key="1">
    <source>
        <dbReference type="ARBA" id="ARBA00009500"/>
    </source>
</evidence>
<dbReference type="PROSITE" id="PS51257">
    <property type="entry name" value="PROKAR_LIPOPROTEIN"/>
    <property type="match status" value="1"/>
</dbReference>
<feature type="signal peptide" evidence="6">
    <location>
        <begin position="1"/>
        <end position="30"/>
    </location>
</feature>
<dbReference type="Gene3D" id="3.30.497.10">
    <property type="entry name" value="Antithrombin, subunit I, domain 2"/>
    <property type="match status" value="1"/>
</dbReference>
<accession>A0A484BS52</accession>
<feature type="chain" id="PRO_5019863750" description="Serpin domain-containing protein" evidence="6">
    <location>
        <begin position="31"/>
        <end position="503"/>
    </location>
</feature>
<dbReference type="SUPFAM" id="SSF56574">
    <property type="entry name" value="Serpins"/>
    <property type="match status" value="1"/>
</dbReference>
<dbReference type="OrthoDB" id="671595at2759"/>
<dbReference type="InterPro" id="IPR036186">
    <property type="entry name" value="Serpin_sf"/>
</dbReference>
<organism evidence="8 9">
    <name type="scientific">Drosophila navojoa</name>
    <name type="common">Fruit fly</name>
    <dbReference type="NCBI Taxonomy" id="7232"/>
    <lineage>
        <taxon>Eukaryota</taxon>
        <taxon>Metazoa</taxon>
        <taxon>Ecdysozoa</taxon>
        <taxon>Arthropoda</taxon>
        <taxon>Hexapoda</taxon>
        <taxon>Insecta</taxon>
        <taxon>Pterygota</taxon>
        <taxon>Neoptera</taxon>
        <taxon>Endopterygota</taxon>
        <taxon>Diptera</taxon>
        <taxon>Brachycera</taxon>
        <taxon>Muscomorpha</taxon>
        <taxon>Ephydroidea</taxon>
        <taxon>Drosophilidae</taxon>
        <taxon>Drosophila</taxon>
    </lineage>
</organism>
<evidence type="ECO:0000259" key="7">
    <source>
        <dbReference type="SMART" id="SM00093"/>
    </source>
</evidence>
<dbReference type="InterPro" id="IPR023795">
    <property type="entry name" value="Serpin_CS"/>
</dbReference>
<dbReference type="PANTHER" id="PTHR11461">
    <property type="entry name" value="SERINE PROTEASE INHIBITOR, SERPIN"/>
    <property type="match status" value="1"/>
</dbReference>
<keyword evidence="6" id="KW-0732">Signal</keyword>